<dbReference type="Pfam" id="PF07690">
    <property type="entry name" value="MFS_1"/>
    <property type="match status" value="1"/>
</dbReference>
<accession>A0AA48QWC3</accession>
<dbReference type="EMBL" id="AP028215">
    <property type="protein sequence ID" value="BEI92238.1"/>
    <property type="molecule type" value="Genomic_DNA"/>
</dbReference>
<feature type="transmembrane region" description="Helical" evidence="3">
    <location>
        <begin position="192"/>
        <end position="212"/>
    </location>
</feature>
<dbReference type="KEGG" id="ccac:CcaHIS019_0410580"/>
<feature type="transmembrane region" description="Helical" evidence="3">
    <location>
        <begin position="356"/>
        <end position="382"/>
    </location>
</feature>
<feature type="transmembrane region" description="Helical" evidence="3">
    <location>
        <begin position="301"/>
        <end position="320"/>
    </location>
</feature>
<dbReference type="Proteomes" id="UP001233271">
    <property type="component" value="Chromosome 4"/>
</dbReference>
<dbReference type="GO" id="GO:0022857">
    <property type="term" value="F:transmembrane transporter activity"/>
    <property type="evidence" value="ECO:0007669"/>
    <property type="project" value="InterPro"/>
</dbReference>
<protein>
    <recommendedName>
        <fullName evidence="4">Major facilitator superfamily (MFS) profile domain-containing protein</fullName>
    </recommendedName>
</protein>
<evidence type="ECO:0000313" key="6">
    <source>
        <dbReference type="Proteomes" id="UP001233271"/>
    </source>
</evidence>
<keyword evidence="3" id="KW-1133">Transmembrane helix</keyword>
<dbReference type="InterPro" id="IPR020846">
    <property type="entry name" value="MFS_dom"/>
</dbReference>
<organism evidence="5 6">
    <name type="scientific">Cutaneotrichosporon cavernicola</name>
    <dbReference type="NCBI Taxonomy" id="279322"/>
    <lineage>
        <taxon>Eukaryota</taxon>
        <taxon>Fungi</taxon>
        <taxon>Dikarya</taxon>
        <taxon>Basidiomycota</taxon>
        <taxon>Agaricomycotina</taxon>
        <taxon>Tremellomycetes</taxon>
        <taxon>Trichosporonales</taxon>
        <taxon>Trichosporonaceae</taxon>
        <taxon>Cutaneotrichosporon</taxon>
    </lineage>
</organism>
<dbReference type="PANTHER" id="PTHR11360">
    <property type="entry name" value="MONOCARBOXYLATE TRANSPORTER"/>
    <property type="match status" value="1"/>
</dbReference>
<sequence>MARAPYDEKLDDYGLAPVRLTPSPRHHEEGYLSRQLSREAFAEAEEAARETHTDIGPPPDGGVAAWSAVAAASCVLLVVFGFSTSMGQLQAYYLENQLRGQSKADVAWLGSIQSMLIYMGSLFAGRVFDAYGPERLMWAGTVLLTSSFIAMAFCTQYWHLILAHMLFGIGGGTVYSPSTSISGHWFARRRGTAVSVVITGAGLGGIVYPLLMREMFVRLSFRNTLFVLAGFTFMAMIPACTIMHARLPRRKPPPWSIFKEPWKEAPYVCLVIGAAVWLTNVFTPYFNAPLLAATNRLSPKITSYAVLILQCGSFVGRILVGPLADRVGVWSVFGAMSFLSSLFVLALWTGNVGPGGAIAGLVLFGMSSGGWMTMVTAATSAISPVTQIGMRIGMLWTFAAIPNLVGPVISGALIGVAGGKFIYAGLFTGLMMFVGSAIMVSPHTVTWWRQRKMKDGESINTNI</sequence>
<dbReference type="GO" id="GO:0016020">
    <property type="term" value="C:membrane"/>
    <property type="evidence" value="ECO:0007669"/>
    <property type="project" value="UniProtKB-SubCell"/>
</dbReference>
<keyword evidence="6" id="KW-1185">Reference proteome</keyword>
<gene>
    <name evidence="5" type="ORF">CcaverHIS019_0410580</name>
</gene>
<reference evidence="5" key="1">
    <citation type="journal article" date="2023" name="BMC Genomics">
        <title>Chromosome-level genome assemblies of Cutaneotrichosporon spp. (Trichosporonales, Basidiomycota) reveal imbalanced evolution between nucleotide sequences and chromosome synteny.</title>
        <authorList>
            <person name="Kobayashi Y."/>
            <person name="Kayamori A."/>
            <person name="Aoki K."/>
            <person name="Shiwa Y."/>
            <person name="Matsutani M."/>
            <person name="Fujita N."/>
            <person name="Sugita T."/>
            <person name="Iwasaki W."/>
            <person name="Tanaka N."/>
            <person name="Takashima M."/>
        </authorList>
    </citation>
    <scope>NUCLEOTIDE SEQUENCE</scope>
    <source>
        <strain evidence="5">HIS019</strain>
    </source>
</reference>
<dbReference type="SUPFAM" id="SSF103473">
    <property type="entry name" value="MFS general substrate transporter"/>
    <property type="match status" value="1"/>
</dbReference>
<dbReference type="RefSeq" id="XP_060457503.1">
    <property type="nucleotide sequence ID" value="XM_060600961.1"/>
</dbReference>
<dbReference type="InterPro" id="IPR036259">
    <property type="entry name" value="MFS_trans_sf"/>
</dbReference>
<feature type="domain" description="Major facilitator superfamily (MFS) profile" evidence="4">
    <location>
        <begin position="69"/>
        <end position="443"/>
    </location>
</feature>
<evidence type="ECO:0000313" key="5">
    <source>
        <dbReference type="EMBL" id="BEI92238.1"/>
    </source>
</evidence>
<dbReference type="GeneID" id="85496108"/>
<feature type="transmembrane region" description="Helical" evidence="3">
    <location>
        <begin position="63"/>
        <end position="85"/>
    </location>
</feature>
<dbReference type="InterPro" id="IPR050327">
    <property type="entry name" value="Proton-linked_MCT"/>
</dbReference>
<feature type="transmembrane region" description="Helical" evidence="3">
    <location>
        <begin position="106"/>
        <end position="124"/>
    </location>
</feature>
<comment type="subcellular location">
    <subcellularLocation>
        <location evidence="1">Membrane</location>
        <topology evidence="1">Multi-pass membrane protein</topology>
    </subcellularLocation>
</comment>
<proteinExistence type="inferred from homology"/>
<dbReference type="InterPro" id="IPR011701">
    <property type="entry name" value="MFS"/>
</dbReference>
<keyword evidence="3" id="KW-0472">Membrane</keyword>
<feature type="transmembrane region" description="Helical" evidence="3">
    <location>
        <begin position="421"/>
        <end position="445"/>
    </location>
</feature>
<dbReference type="Gene3D" id="1.20.1250.20">
    <property type="entry name" value="MFS general substrate transporter like domains"/>
    <property type="match status" value="1"/>
</dbReference>
<feature type="transmembrane region" description="Helical" evidence="3">
    <location>
        <begin position="224"/>
        <end position="245"/>
    </location>
</feature>
<feature type="transmembrane region" description="Helical" evidence="3">
    <location>
        <begin position="327"/>
        <end position="350"/>
    </location>
</feature>
<evidence type="ECO:0000256" key="3">
    <source>
        <dbReference type="SAM" id="Phobius"/>
    </source>
</evidence>
<dbReference type="AlphaFoldDB" id="A0AA48QWC3"/>
<feature type="transmembrane region" description="Helical" evidence="3">
    <location>
        <begin position="265"/>
        <end position="286"/>
    </location>
</feature>
<name>A0AA48QWC3_9TREE</name>
<comment type="similarity">
    <text evidence="2">Belongs to the major facilitator superfamily. Monocarboxylate porter (TC 2.A.1.13) family.</text>
</comment>
<dbReference type="PROSITE" id="PS50850">
    <property type="entry name" value="MFS"/>
    <property type="match status" value="1"/>
</dbReference>
<evidence type="ECO:0000256" key="1">
    <source>
        <dbReference type="ARBA" id="ARBA00004141"/>
    </source>
</evidence>
<keyword evidence="3" id="KW-0812">Transmembrane</keyword>
<evidence type="ECO:0000256" key="2">
    <source>
        <dbReference type="ARBA" id="ARBA00006727"/>
    </source>
</evidence>
<dbReference type="PANTHER" id="PTHR11360:SF177">
    <property type="entry name" value="RIBOFLAVIN TRANSPORTER MCH5"/>
    <property type="match status" value="1"/>
</dbReference>
<evidence type="ECO:0000259" key="4">
    <source>
        <dbReference type="PROSITE" id="PS50850"/>
    </source>
</evidence>
<feature type="transmembrane region" description="Helical" evidence="3">
    <location>
        <begin position="394"/>
        <end position="415"/>
    </location>
</feature>